<keyword evidence="2" id="KW-1185">Reference proteome</keyword>
<dbReference type="EMBL" id="KV748285">
    <property type="protein sequence ID" value="OCK86773.1"/>
    <property type="molecule type" value="Genomic_DNA"/>
</dbReference>
<protein>
    <submittedName>
        <fullName evidence="1">Uncharacterized protein</fullName>
    </submittedName>
</protein>
<reference evidence="1 2" key="1">
    <citation type="journal article" date="2016" name="Nat. Commun.">
        <title>Ectomycorrhizal ecology is imprinted in the genome of the dominant symbiotic fungus Cenococcum geophilum.</title>
        <authorList>
            <consortium name="DOE Joint Genome Institute"/>
            <person name="Peter M."/>
            <person name="Kohler A."/>
            <person name="Ohm R.A."/>
            <person name="Kuo A."/>
            <person name="Krutzmann J."/>
            <person name="Morin E."/>
            <person name="Arend M."/>
            <person name="Barry K.W."/>
            <person name="Binder M."/>
            <person name="Choi C."/>
            <person name="Clum A."/>
            <person name="Copeland A."/>
            <person name="Grisel N."/>
            <person name="Haridas S."/>
            <person name="Kipfer T."/>
            <person name="LaButti K."/>
            <person name="Lindquist E."/>
            <person name="Lipzen A."/>
            <person name="Maire R."/>
            <person name="Meier B."/>
            <person name="Mihaltcheva S."/>
            <person name="Molinier V."/>
            <person name="Murat C."/>
            <person name="Poggeler S."/>
            <person name="Quandt C.A."/>
            <person name="Sperisen C."/>
            <person name="Tritt A."/>
            <person name="Tisserant E."/>
            <person name="Crous P.W."/>
            <person name="Henrissat B."/>
            <person name="Nehls U."/>
            <person name="Egli S."/>
            <person name="Spatafora J.W."/>
            <person name="Grigoriev I.V."/>
            <person name="Martin F.M."/>
        </authorList>
    </citation>
    <scope>NUCLEOTIDE SEQUENCE [LARGE SCALE GENOMIC DNA]</scope>
    <source>
        <strain evidence="1 2">1.58</strain>
    </source>
</reference>
<organism evidence="1 2">
    <name type="scientific">Cenococcum geophilum 1.58</name>
    <dbReference type="NCBI Taxonomy" id="794803"/>
    <lineage>
        <taxon>Eukaryota</taxon>
        <taxon>Fungi</taxon>
        <taxon>Dikarya</taxon>
        <taxon>Ascomycota</taxon>
        <taxon>Pezizomycotina</taxon>
        <taxon>Dothideomycetes</taxon>
        <taxon>Pleosporomycetidae</taxon>
        <taxon>Gloniales</taxon>
        <taxon>Gloniaceae</taxon>
        <taxon>Cenococcum</taxon>
    </lineage>
</organism>
<accession>A0ACC8EKL8</accession>
<evidence type="ECO:0000313" key="2">
    <source>
        <dbReference type="Proteomes" id="UP000250078"/>
    </source>
</evidence>
<evidence type="ECO:0000313" key="1">
    <source>
        <dbReference type="EMBL" id="OCK86773.1"/>
    </source>
</evidence>
<name>A0ACC8EKL8_9PEZI</name>
<dbReference type="Proteomes" id="UP000250078">
    <property type="component" value="Unassembled WGS sequence"/>
</dbReference>
<sequence>MSSQYSFQSTSYKSSFSSVDGRTTSYTESTHSNPSGTTIHRTSQQPGQAPTNETVHLPTSGNAGIEDGGARERIKDVTDNDQEHEGNMENEYAKREGGA</sequence>
<proteinExistence type="predicted"/>
<gene>
    <name evidence="1" type="ORF">K441DRAFT_31368</name>
</gene>